<gene>
    <name evidence="2" type="ORF">MNVI_09170</name>
</gene>
<proteinExistence type="predicted"/>
<feature type="region of interest" description="Disordered" evidence="1">
    <location>
        <begin position="26"/>
        <end position="47"/>
    </location>
</feature>
<dbReference type="EMBL" id="AP022583">
    <property type="protein sequence ID" value="BBY05599.1"/>
    <property type="molecule type" value="Genomic_DNA"/>
</dbReference>
<reference evidence="2 3" key="1">
    <citation type="journal article" date="2019" name="Emerg. Microbes Infect.">
        <title>Comprehensive subspecies identification of 175 nontuberculous mycobacteria species based on 7547 genomic profiles.</title>
        <authorList>
            <person name="Matsumoto Y."/>
            <person name="Kinjo T."/>
            <person name="Motooka D."/>
            <person name="Nabeya D."/>
            <person name="Jung N."/>
            <person name="Uechi K."/>
            <person name="Horii T."/>
            <person name="Iida T."/>
            <person name="Fujita J."/>
            <person name="Nakamura S."/>
        </authorList>
    </citation>
    <scope>NUCLEOTIDE SEQUENCE [LARGE SCALE GENOMIC DNA]</scope>
    <source>
        <strain evidence="2 3">JCM 16367</strain>
    </source>
</reference>
<dbReference type="AlphaFoldDB" id="A0A7I7PAJ7"/>
<protein>
    <submittedName>
        <fullName evidence="2">Uncharacterized protein</fullName>
    </submittedName>
</protein>
<dbReference type="Proteomes" id="UP000466894">
    <property type="component" value="Chromosome"/>
</dbReference>
<name>A0A7I7PAJ7_9MYCO</name>
<dbReference type="KEGG" id="mnv:MNVI_09170"/>
<feature type="compositionally biased region" description="Basic and acidic residues" evidence="1">
    <location>
        <begin position="27"/>
        <end position="38"/>
    </location>
</feature>
<evidence type="ECO:0000313" key="2">
    <source>
        <dbReference type="EMBL" id="BBY05599.1"/>
    </source>
</evidence>
<organism evidence="2 3">
    <name type="scientific">Mycobacterium noviomagense</name>
    <dbReference type="NCBI Taxonomy" id="459858"/>
    <lineage>
        <taxon>Bacteria</taxon>
        <taxon>Bacillati</taxon>
        <taxon>Actinomycetota</taxon>
        <taxon>Actinomycetes</taxon>
        <taxon>Mycobacteriales</taxon>
        <taxon>Mycobacteriaceae</taxon>
        <taxon>Mycobacterium</taxon>
    </lineage>
</organism>
<evidence type="ECO:0000256" key="1">
    <source>
        <dbReference type="SAM" id="MobiDB-lite"/>
    </source>
</evidence>
<sequence length="74" mass="8164">MLAMQTATRLLPSSCRHIRIGGLLRAESQDDRKDDGHGFSRKYRGGGVAGRCCVCRNAIRFEPSRKGPMSRNGT</sequence>
<accession>A0A7I7PAJ7</accession>
<evidence type="ECO:0000313" key="3">
    <source>
        <dbReference type="Proteomes" id="UP000466894"/>
    </source>
</evidence>